<dbReference type="PANTHER" id="PTHR10067:SF6">
    <property type="entry name" value="PHOSPHATIDYLSERINE DECARBOXYLASE PROENZYME, MITOCHONDRIAL"/>
    <property type="match status" value="1"/>
</dbReference>
<evidence type="ECO:0000256" key="8">
    <source>
        <dbReference type="ARBA" id="ARBA00023239"/>
    </source>
</evidence>
<sequence length="378" mass="42751">MLYCLDLRLMYRFSFPLLLRKYGSGTKESVSSNRLKVLRSKLALGTCSILCGYVGFLLLTDSEDTPEYYPRHITASLFRHVPLNSLSKFWGRLAECHIPVFLRPIIYHSYSHLFHCDLSEVENPDLKSYTCLSDFFVRKIATNKRPINYSASLVSPVDGEVLHCGPINSKNAVLEQIKGVRYSLDEFLGPVGSIESLNGKKSDCTLYQCVIYLAPGDYHRFHSPVEWSPTVRRHFPGRLLSVRPNIAGRLPGLYTINERVVYLGEWDHGLMSFAAVGAFGVGNIHVNIDPTLITNKKEDNALRFRSSNTSIMINQEYKPPYLEAIFNGEMKLKKGDELGCFRLGSTVVLVFEAPTNKLKWCVKPGQRVKLGEPIIMDC</sequence>
<comment type="function">
    <text evidence="12">Catalyzes the formation of phosphatidylethanolamine (PtdEtn) from phosphatidylserine (PtdSer). Plays a central role in phospholipid metabolism and in the interorganelle trafficking of phosphatidylserine. May be involved in lipid droplet biogenesis at the endoplasmic reticulum membrane.</text>
</comment>
<reference evidence="14" key="1">
    <citation type="submission" date="2023-11" db="UniProtKB">
        <authorList>
            <consortium name="WormBaseParasite"/>
        </authorList>
    </citation>
    <scope>IDENTIFICATION</scope>
</reference>
<keyword evidence="5" id="KW-0210">Decarboxylase</keyword>
<evidence type="ECO:0000256" key="4">
    <source>
        <dbReference type="ARBA" id="ARBA00022516"/>
    </source>
</evidence>
<protein>
    <recommendedName>
        <fullName evidence="3">phosphatidylserine decarboxylase</fullName>
        <ecNumber evidence="3">4.1.1.65</ecNumber>
    </recommendedName>
</protein>
<dbReference type="WBParaSite" id="SMTH1_62340.1">
    <property type="protein sequence ID" value="SMTH1_62340.1"/>
    <property type="gene ID" value="SMTH1_62340"/>
</dbReference>
<dbReference type="Proteomes" id="UP000050791">
    <property type="component" value="Unassembled WGS sequence"/>
</dbReference>
<keyword evidence="7" id="KW-0594">Phospholipid biosynthesis</keyword>
<evidence type="ECO:0000256" key="3">
    <source>
        <dbReference type="ARBA" id="ARBA00012243"/>
    </source>
</evidence>
<dbReference type="GO" id="GO:0005739">
    <property type="term" value="C:mitochondrion"/>
    <property type="evidence" value="ECO:0007669"/>
    <property type="project" value="TreeGrafter"/>
</dbReference>
<keyword evidence="8" id="KW-0456">Lyase</keyword>
<organism evidence="13 14">
    <name type="scientific">Schistosoma mattheei</name>
    <dbReference type="NCBI Taxonomy" id="31246"/>
    <lineage>
        <taxon>Eukaryota</taxon>
        <taxon>Metazoa</taxon>
        <taxon>Spiralia</taxon>
        <taxon>Lophotrochozoa</taxon>
        <taxon>Platyhelminthes</taxon>
        <taxon>Trematoda</taxon>
        <taxon>Digenea</taxon>
        <taxon>Strigeidida</taxon>
        <taxon>Schistosomatoidea</taxon>
        <taxon>Schistosomatidae</taxon>
        <taxon>Schistosoma</taxon>
    </lineage>
</organism>
<evidence type="ECO:0000256" key="6">
    <source>
        <dbReference type="ARBA" id="ARBA00023098"/>
    </source>
</evidence>
<accession>A0AA85BML0</accession>
<dbReference type="EC" id="4.1.1.65" evidence="3"/>
<comment type="pathway">
    <text evidence="11">Phospholipid metabolism; phosphatidylethanolamine biosynthesis.</text>
</comment>
<dbReference type="GO" id="GO:0006646">
    <property type="term" value="P:phosphatidylethanolamine biosynthetic process"/>
    <property type="evidence" value="ECO:0007669"/>
    <property type="project" value="TreeGrafter"/>
</dbReference>
<dbReference type="PANTHER" id="PTHR10067">
    <property type="entry name" value="PHOSPHATIDYLSERINE DECARBOXYLASE"/>
    <property type="match status" value="1"/>
</dbReference>
<keyword evidence="10" id="KW-0670">Pyruvate</keyword>
<keyword evidence="6" id="KW-0443">Lipid metabolism</keyword>
<proteinExistence type="predicted"/>
<evidence type="ECO:0000256" key="12">
    <source>
        <dbReference type="ARBA" id="ARBA00045136"/>
    </source>
</evidence>
<evidence type="ECO:0000256" key="11">
    <source>
        <dbReference type="ARBA" id="ARBA00024326"/>
    </source>
</evidence>
<evidence type="ECO:0000256" key="5">
    <source>
        <dbReference type="ARBA" id="ARBA00022793"/>
    </source>
</evidence>
<dbReference type="NCBIfam" id="TIGR00163">
    <property type="entry name" value="PS_decarb"/>
    <property type="match status" value="1"/>
</dbReference>
<evidence type="ECO:0000313" key="14">
    <source>
        <dbReference type="WBParaSite" id="SMTH1_62340.1"/>
    </source>
</evidence>
<comment type="cofactor">
    <cofactor evidence="1">
        <name>pyruvate</name>
        <dbReference type="ChEBI" id="CHEBI:15361"/>
    </cofactor>
</comment>
<evidence type="ECO:0000256" key="7">
    <source>
        <dbReference type="ARBA" id="ARBA00023209"/>
    </source>
</evidence>
<evidence type="ECO:0000256" key="9">
    <source>
        <dbReference type="ARBA" id="ARBA00023264"/>
    </source>
</evidence>
<evidence type="ECO:0000313" key="13">
    <source>
        <dbReference type="Proteomes" id="UP000050791"/>
    </source>
</evidence>
<name>A0AA85BML0_9TREM</name>
<dbReference type="Pfam" id="PF02666">
    <property type="entry name" value="PS_Dcarbxylase"/>
    <property type="match status" value="1"/>
</dbReference>
<keyword evidence="4" id="KW-0444">Lipid biosynthesis</keyword>
<dbReference type="InterPro" id="IPR003817">
    <property type="entry name" value="PS_Dcarbxylase"/>
</dbReference>
<dbReference type="InterPro" id="IPR033177">
    <property type="entry name" value="PSD-B"/>
</dbReference>
<evidence type="ECO:0000256" key="1">
    <source>
        <dbReference type="ARBA" id="ARBA00001928"/>
    </source>
</evidence>
<evidence type="ECO:0000256" key="10">
    <source>
        <dbReference type="ARBA" id="ARBA00023317"/>
    </source>
</evidence>
<comment type="pathway">
    <text evidence="2">Lipid metabolism.</text>
</comment>
<dbReference type="GO" id="GO:0004609">
    <property type="term" value="F:phosphatidylserine decarboxylase activity"/>
    <property type="evidence" value="ECO:0007669"/>
    <property type="project" value="UniProtKB-EC"/>
</dbReference>
<dbReference type="AlphaFoldDB" id="A0AA85BML0"/>
<evidence type="ECO:0000256" key="2">
    <source>
        <dbReference type="ARBA" id="ARBA00005189"/>
    </source>
</evidence>
<keyword evidence="9" id="KW-1208">Phospholipid metabolism</keyword>